<comment type="catalytic activity">
    <reaction evidence="1">
        <text>2 (2E,6E,10E)-geranylgeranyl diphosphate = 15-cis-phytoene + 2 diphosphate</text>
        <dbReference type="Rhea" id="RHEA:34475"/>
        <dbReference type="ChEBI" id="CHEBI:27787"/>
        <dbReference type="ChEBI" id="CHEBI:33019"/>
        <dbReference type="ChEBI" id="CHEBI:58756"/>
        <dbReference type="EC" id="2.5.1.32"/>
    </reaction>
</comment>
<dbReference type="Proteomes" id="UP000241462">
    <property type="component" value="Unassembled WGS sequence"/>
</dbReference>
<evidence type="ECO:0000256" key="3">
    <source>
        <dbReference type="ARBA" id="ARBA00022679"/>
    </source>
</evidence>
<dbReference type="InParanoid" id="A0A2T2ZRP5"/>
<dbReference type="AlphaFoldDB" id="A0A2T2ZRP5"/>
<dbReference type="Pfam" id="PF00494">
    <property type="entry name" value="SQS_PSY"/>
    <property type="match status" value="1"/>
</dbReference>
<evidence type="ECO:0000256" key="1">
    <source>
        <dbReference type="ARBA" id="ARBA00001805"/>
    </source>
</evidence>
<dbReference type="EC" id="2.5.1.32" evidence="2"/>
<dbReference type="EMBL" id="KZ678958">
    <property type="protein sequence ID" value="PSR73749.1"/>
    <property type="molecule type" value="Genomic_DNA"/>
</dbReference>
<feature type="non-terminal residue" evidence="5">
    <location>
        <position position="234"/>
    </location>
</feature>
<keyword evidence="6" id="KW-1185">Reference proteome</keyword>
<dbReference type="GO" id="GO:0016117">
    <property type="term" value="P:carotenoid biosynthetic process"/>
    <property type="evidence" value="ECO:0007669"/>
    <property type="project" value="UniProtKB-KW"/>
</dbReference>
<gene>
    <name evidence="5" type="ORF">BD289DRAFT_342165</name>
</gene>
<dbReference type="STRING" id="2025994.A0A2T2ZRP5"/>
<proteinExistence type="predicted"/>
<evidence type="ECO:0000256" key="4">
    <source>
        <dbReference type="ARBA" id="ARBA00022746"/>
    </source>
</evidence>
<feature type="non-terminal residue" evidence="5">
    <location>
        <position position="1"/>
    </location>
</feature>
<dbReference type="SUPFAM" id="SSF48576">
    <property type="entry name" value="Terpenoid synthases"/>
    <property type="match status" value="1"/>
</dbReference>
<evidence type="ECO:0000256" key="2">
    <source>
        <dbReference type="ARBA" id="ARBA00012396"/>
    </source>
</evidence>
<keyword evidence="4" id="KW-0125">Carotenoid biosynthesis</keyword>
<dbReference type="GO" id="GO:0016765">
    <property type="term" value="F:transferase activity, transferring alkyl or aryl (other than methyl) groups"/>
    <property type="evidence" value="ECO:0007669"/>
    <property type="project" value="InterPro"/>
</dbReference>
<organism evidence="5 6">
    <name type="scientific">Coniella lustricola</name>
    <dbReference type="NCBI Taxonomy" id="2025994"/>
    <lineage>
        <taxon>Eukaryota</taxon>
        <taxon>Fungi</taxon>
        <taxon>Dikarya</taxon>
        <taxon>Ascomycota</taxon>
        <taxon>Pezizomycotina</taxon>
        <taxon>Sordariomycetes</taxon>
        <taxon>Sordariomycetidae</taxon>
        <taxon>Diaporthales</taxon>
        <taxon>Schizoparmaceae</taxon>
        <taxon>Coniella</taxon>
    </lineage>
</organism>
<dbReference type="InterPro" id="IPR019845">
    <property type="entry name" value="Squalene/phytoene_synthase_CS"/>
</dbReference>
<accession>A0A2T2ZRP5</accession>
<protein>
    <recommendedName>
        <fullName evidence="2">15-cis-phytoene synthase</fullName>
        <ecNumber evidence="2">2.5.1.32</ecNumber>
    </recommendedName>
</protein>
<evidence type="ECO:0000313" key="6">
    <source>
        <dbReference type="Proteomes" id="UP000241462"/>
    </source>
</evidence>
<dbReference type="Gene3D" id="1.10.600.10">
    <property type="entry name" value="Farnesyl Diphosphate Synthase"/>
    <property type="match status" value="1"/>
</dbReference>
<reference evidence="5 6" key="1">
    <citation type="journal article" date="2018" name="Mycol. Prog.">
        <title>Coniella lustricola, a new species from submerged detritus.</title>
        <authorList>
            <person name="Raudabaugh D.B."/>
            <person name="Iturriaga T."/>
            <person name="Carver A."/>
            <person name="Mondo S."/>
            <person name="Pangilinan J."/>
            <person name="Lipzen A."/>
            <person name="He G."/>
            <person name="Amirebrahimi M."/>
            <person name="Grigoriev I.V."/>
            <person name="Miller A.N."/>
        </authorList>
    </citation>
    <scope>NUCLEOTIDE SEQUENCE [LARGE SCALE GENOMIC DNA]</scope>
    <source>
        <strain evidence="5 6">B22-T-1</strain>
    </source>
</reference>
<evidence type="ECO:0000313" key="5">
    <source>
        <dbReference type="EMBL" id="PSR73749.1"/>
    </source>
</evidence>
<dbReference type="InterPro" id="IPR002060">
    <property type="entry name" value="Squ/phyt_synthse"/>
</dbReference>
<sequence length="234" mass="25488">LPSEPLYGLLDGFKTDAKFSQSSSSSSSSSPAGDTKVPATFPIATQADLHTYGSQVAGTVGKLCLALIAHHHVYNTSSSNTTTNNAKQQLKNMTSAQLEKVTAAANEMGIALQYVNIARDIAVDAVLGRVYIPTAWLDEVGLTPEMHQPQHQQKTLLALPTLRRRLLRTALDMYAHARPTMALLPREARRPMVVAVESYMEIARVLLEKSDDTGKPRRATVPTGRRLRVALMAL</sequence>
<dbReference type="PANTHER" id="PTHR31480">
    <property type="entry name" value="BIFUNCTIONAL LYCOPENE CYCLASE/PHYTOENE SYNTHASE"/>
    <property type="match status" value="1"/>
</dbReference>
<keyword evidence="3" id="KW-0808">Transferase</keyword>
<dbReference type="OrthoDB" id="6600518at2759"/>
<dbReference type="InterPro" id="IPR008949">
    <property type="entry name" value="Isoprenoid_synthase_dom_sf"/>
</dbReference>
<dbReference type="PROSITE" id="PS01045">
    <property type="entry name" value="SQUALEN_PHYTOEN_SYN_2"/>
    <property type="match status" value="1"/>
</dbReference>
<name>A0A2T2ZRP5_9PEZI</name>